<dbReference type="RefSeq" id="WP_160201228.1">
    <property type="nucleotide sequence ID" value="NZ_QXWK01000008.1"/>
</dbReference>
<protein>
    <submittedName>
        <fullName evidence="1">Uncharacterized protein</fullName>
    </submittedName>
</protein>
<gene>
    <name evidence="1" type="ORF">D0435_04685</name>
</gene>
<sequence>MDRKLNQRILNRVIDAGCKTEKDIENLTMAEVLRIPGITKGDMILITKLQAAVKEKRLILFLAGMEQEE</sequence>
<comment type="caution">
    <text evidence="1">The sequence shown here is derived from an EMBL/GenBank/DDBJ whole genome shotgun (WGS) entry which is preliminary data.</text>
</comment>
<accession>A0A845QJT1</accession>
<reference evidence="1 2" key="1">
    <citation type="submission" date="2018-08" db="EMBL/GenBank/DDBJ databases">
        <title>Murine metabolic-syndrome-specific gut microbial biobank.</title>
        <authorList>
            <person name="Liu C."/>
        </authorList>
    </citation>
    <scope>NUCLEOTIDE SEQUENCE [LARGE SCALE GENOMIC DNA]</scope>
    <source>
        <strain evidence="1 2">28</strain>
    </source>
</reference>
<keyword evidence="2" id="KW-1185">Reference proteome</keyword>
<proteinExistence type="predicted"/>
<evidence type="ECO:0000313" key="1">
    <source>
        <dbReference type="EMBL" id="NBH60947.1"/>
    </source>
</evidence>
<organism evidence="1 2">
    <name type="scientific">Anaerotruncus colihominis</name>
    <dbReference type="NCBI Taxonomy" id="169435"/>
    <lineage>
        <taxon>Bacteria</taxon>
        <taxon>Bacillati</taxon>
        <taxon>Bacillota</taxon>
        <taxon>Clostridia</taxon>
        <taxon>Eubacteriales</taxon>
        <taxon>Oscillospiraceae</taxon>
        <taxon>Anaerotruncus</taxon>
    </lineage>
</organism>
<dbReference type="AlphaFoldDB" id="A0A845QJT1"/>
<evidence type="ECO:0000313" key="2">
    <source>
        <dbReference type="Proteomes" id="UP000446866"/>
    </source>
</evidence>
<dbReference type="Proteomes" id="UP000446866">
    <property type="component" value="Unassembled WGS sequence"/>
</dbReference>
<dbReference type="EMBL" id="QXWK01000008">
    <property type="protein sequence ID" value="NBH60947.1"/>
    <property type="molecule type" value="Genomic_DNA"/>
</dbReference>
<name>A0A845QJT1_9FIRM</name>